<dbReference type="AlphaFoldDB" id="V6LVC3"/>
<proteinExistence type="predicted"/>
<organism evidence="1">
    <name type="scientific">Spironucleus salmonicida</name>
    <dbReference type="NCBI Taxonomy" id="348837"/>
    <lineage>
        <taxon>Eukaryota</taxon>
        <taxon>Metamonada</taxon>
        <taxon>Diplomonadida</taxon>
        <taxon>Hexamitidae</taxon>
        <taxon>Hexamitinae</taxon>
        <taxon>Spironucleus</taxon>
    </lineage>
</organism>
<dbReference type="VEuPathDB" id="GiardiaDB:SS50377_23615"/>
<keyword evidence="3" id="KW-1185">Reference proteome</keyword>
<dbReference type="SUPFAM" id="SSF47473">
    <property type="entry name" value="EF-hand"/>
    <property type="match status" value="1"/>
</dbReference>
<name>V6LVC3_9EUKA</name>
<evidence type="ECO:0000313" key="2">
    <source>
        <dbReference type="EMBL" id="KAH0573680.1"/>
    </source>
</evidence>
<evidence type="ECO:0000313" key="1">
    <source>
        <dbReference type="EMBL" id="EST48597.1"/>
    </source>
</evidence>
<dbReference type="EMBL" id="KI545981">
    <property type="protein sequence ID" value="EST48597.1"/>
    <property type="molecule type" value="Genomic_DNA"/>
</dbReference>
<protein>
    <submittedName>
        <fullName evidence="1">Uncharacterized protein</fullName>
    </submittedName>
</protein>
<reference evidence="2" key="2">
    <citation type="submission" date="2020-12" db="EMBL/GenBank/DDBJ databases">
        <title>New Spironucleus salmonicida genome in near-complete chromosomes.</title>
        <authorList>
            <person name="Xu F."/>
            <person name="Kurt Z."/>
            <person name="Jimenez-Gonzalez A."/>
            <person name="Astvaldsson A."/>
            <person name="Andersson J.O."/>
            <person name="Svard S.G."/>
        </authorList>
    </citation>
    <scope>NUCLEOTIDE SEQUENCE</scope>
    <source>
        <strain evidence="2">ATCC 50377</strain>
    </source>
</reference>
<reference evidence="1 2" key="1">
    <citation type="journal article" date="2014" name="PLoS Genet.">
        <title>The Genome of Spironucleus salmonicida Highlights a Fish Pathogen Adapted to Fluctuating Environments.</title>
        <authorList>
            <person name="Xu F."/>
            <person name="Jerlstrom-Hultqvist J."/>
            <person name="Einarsson E."/>
            <person name="Astvaldsson A."/>
            <person name="Svard S.G."/>
            <person name="Andersson J.O."/>
        </authorList>
    </citation>
    <scope>NUCLEOTIDE SEQUENCE</scope>
    <source>
        <strain evidence="2">ATCC 50377</strain>
    </source>
</reference>
<gene>
    <name evidence="1" type="ORF">SS50377_11209</name>
    <name evidence="2" type="ORF">SS50377_23615</name>
</gene>
<dbReference type="Gene3D" id="1.10.238.10">
    <property type="entry name" value="EF-hand"/>
    <property type="match status" value="1"/>
</dbReference>
<evidence type="ECO:0000313" key="3">
    <source>
        <dbReference type="Proteomes" id="UP000018208"/>
    </source>
</evidence>
<sequence>MKYHPELYTKLFIEADVEKISYLKLSEVPKAIFSLNIPVTVEQVKKVTEVAKLPEKLILRDFVRLVYILDNADPDDSKTILFLANDTDYKQKVQVDIFKNLNRIGIPCHQDDVVDIMRELADQDGFVSYELFISVCSEVI</sequence>
<dbReference type="EMBL" id="AUWU02000004">
    <property type="protein sequence ID" value="KAH0573680.1"/>
    <property type="molecule type" value="Genomic_DNA"/>
</dbReference>
<dbReference type="Proteomes" id="UP000018208">
    <property type="component" value="Unassembled WGS sequence"/>
</dbReference>
<accession>V6LVC3</accession>
<dbReference type="InterPro" id="IPR011992">
    <property type="entry name" value="EF-hand-dom_pair"/>
</dbReference>